<organism evidence="1 2">
    <name type="scientific">Brenneria populi</name>
    <dbReference type="NCBI Taxonomy" id="1505588"/>
    <lineage>
        <taxon>Bacteria</taxon>
        <taxon>Pseudomonadati</taxon>
        <taxon>Pseudomonadota</taxon>
        <taxon>Gammaproteobacteria</taxon>
        <taxon>Enterobacterales</taxon>
        <taxon>Pectobacteriaceae</taxon>
        <taxon>Brenneria</taxon>
    </lineage>
</organism>
<dbReference type="Proteomes" id="UP001309705">
    <property type="component" value="Unassembled WGS sequence"/>
</dbReference>
<keyword evidence="2" id="KW-1185">Reference proteome</keyword>
<gene>
    <name evidence="1" type="ORF">VSX58_18860</name>
</gene>
<sequence length="275" mass="32527">MEANFSESQLQQAVNTSLVFFISQETGEHPFVHVPSLFYEKELGWDSALYLPWLESYAPHEKHEGCNFFIQYKLSELLTTTSAREWGCWGGKYFRFCIPHFTIGEKEKYIDDYHQWDCLKKLADDGYPTYYATNSTLNKNELIKSYNSGKLIHETPFLDVRKIHMKHKHVTFTKDSSYFKLHSEIEQTERARLETEIKMAMDDTTYSLTEFISGLSHLLREIGGDNKLWHDDLFNIRKMDNNNIPKSLRTWRQYLLLTSFVRKHIGAEMIWIPKK</sequence>
<proteinExistence type="predicted"/>
<evidence type="ECO:0000313" key="1">
    <source>
        <dbReference type="EMBL" id="MEC5344657.1"/>
    </source>
</evidence>
<name>A0ABU6JVX4_9GAMM</name>
<dbReference type="RefSeq" id="WP_327619449.1">
    <property type="nucleotide sequence ID" value="NZ_JAYWTM010000025.1"/>
</dbReference>
<evidence type="ECO:0000313" key="2">
    <source>
        <dbReference type="Proteomes" id="UP001309705"/>
    </source>
</evidence>
<accession>A0ABU6JVX4</accession>
<dbReference type="EMBL" id="JAYWTM010000025">
    <property type="protein sequence ID" value="MEC5344657.1"/>
    <property type="molecule type" value="Genomic_DNA"/>
</dbReference>
<comment type="caution">
    <text evidence="1">The sequence shown here is derived from an EMBL/GenBank/DDBJ whole genome shotgun (WGS) entry which is preliminary data.</text>
</comment>
<protein>
    <submittedName>
        <fullName evidence="1">Uncharacterized protein</fullName>
    </submittedName>
</protein>
<reference evidence="1 2" key="1">
    <citation type="journal article" date="2017" name="Int. J. Syst. Evol. Microbiol.">
        <title>Brenneria populi subsp. brevivirga subsp. nov. isolated from symptomatic bark of Populus x euramericana canker, and description of Brenneria populi subsp. populi subsp. nov.</title>
        <authorList>
            <person name="Zheng M.H."/>
            <person name="Piao C.G."/>
            <person name="Xue H."/>
            <person name="Guo M.W."/>
            <person name="Li Y."/>
        </authorList>
    </citation>
    <scope>NUCLEOTIDE SEQUENCE [LARGE SCALE GENOMIC DNA]</scope>
    <source>
        <strain evidence="1 2">D9-5</strain>
    </source>
</reference>